<evidence type="ECO:0000313" key="1">
    <source>
        <dbReference type="EMBL" id="PKY41462.1"/>
    </source>
</evidence>
<dbReference type="VEuPathDB" id="FungiDB:FUN_010253"/>
<dbReference type="VEuPathDB" id="FungiDB:RhiirA1_420164"/>
<sequence length="219" mass="26111">MRQKNTHKIKSVKRVLIAYKNRDSSAQRCQDNFYPETERIIIQQKLSYNDKLLLRVVIPRTNLWTIYLVRQDNIGIKMFFEISSEEDSTSAPHNGSEIQTHVHDFYVLMMHTGLTPQYDFARPDIVFRYYEDTDNFAIYFVKRPLCHMFDVREIIDGKPPLTLNPIYYEDSDTLKIYFVDYMSPTSTLQNNYVETELRMSNWNGIIRVELFVFCFVMPK</sequence>
<dbReference type="EMBL" id="LLXI01000150">
    <property type="protein sequence ID" value="PKY41462.1"/>
    <property type="molecule type" value="Genomic_DNA"/>
</dbReference>
<proteinExistence type="predicted"/>
<comment type="caution">
    <text evidence="1">The sequence shown here is derived from an EMBL/GenBank/DDBJ whole genome shotgun (WGS) entry which is preliminary data.</text>
</comment>
<gene>
    <name evidence="1" type="ORF">RhiirA4_539604</name>
</gene>
<organism evidence="1 2">
    <name type="scientific">Rhizophagus irregularis</name>
    <dbReference type="NCBI Taxonomy" id="588596"/>
    <lineage>
        <taxon>Eukaryota</taxon>
        <taxon>Fungi</taxon>
        <taxon>Fungi incertae sedis</taxon>
        <taxon>Mucoromycota</taxon>
        <taxon>Glomeromycotina</taxon>
        <taxon>Glomeromycetes</taxon>
        <taxon>Glomerales</taxon>
        <taxon>Glomeraceae</taxon>
        <taxon>Rhizophagus</taxon>
    </lineage>
</organism>
<dbReference type="Proteomes" id="UP000234323">
    <property type="component" value="Unassembled WGS sequence"/>
</dbReference>
<protein>
    <submittedName>
        <fullName evidence="1">Uncharacterized protein</fullName>
    </submittedName>
</protein>
<dbReference type="VEuPathDB" id="FungiDB:RhiirFUN_019578"/>
<accession>A0A2I1G496</accession>
<dbReference type="AlphaFoldDB" id="A0A2I1G496"/>
<reference evidence="1 2" key="1">
    <citation type="submission" date="2015-10" db="EMBL/GenBank/DDBJ databases">
        <title>Genome analyses suggest a sexual origin of heterokaryosis in a supposedly ancient asexual fungus.</title>
        <authorList>
            <person name="Ropars J."/>
            <person name="Sedzielewska K."/>
            <person name="Noel J."/>
            <person name="Charron P."/>
            <person name="Farinelli L."/>
            <person name="Marton T."/>
            <person name="Kruger M."/>
            <person name="Pelin A."/>
            <person name="Brachmann A."/>
            <person name="Corradi N."/>
        </authorList>
    </citation>
    <scope>NUCLEOTIDE SEQUENCE [LARGE SCALE GENOMIC DNA]</scope>
    <source>
        <strain evidence="1 2">A4</strain>
    </source>
</reference>
<evidence type="ECO:0000313" key="2">
    <source>
        <dbReference type="Proteomes" id="UP000234323"/>
    </source>
</evidence>
<keyword evidence="2" id="KW-1185">Reference proteome</keyword>
<name>A0A2I1G496_9GLOM</name>